<dbReference type="AlphaFoldDB" id="A0A1N6DY86"/>
<evidence type="ECO:0000313" key="5">
    <source>
        <dbReference type="EMBL" id="SIN75748.1"/>
    </source>
</evidence>
<organism evidence="5 6">
    <name type="scientific">Chitinophaga niabensis</name>
    <dbReference type="NCBI Taxonomy" id="536979"/>
    <lineage>
        <taxon>Bacteria</taxon>
        <taxon>Pseudomonadati</taxon>
        <taxon>Bacteroidota</taxon>
        <taxon>Chitinophagia</taxon>
        <taxon>Chitinophagales</taxon>
        <taxon>Chitinophagaceae</taxon>
        <taxon>Chitinophaga</taxon>
    </lineage>
</organism>
<dbReference type="OrthoDB" id="2619345at2"/>
<dbReference type="InterPro" id="IPR036388">
    <property type="entry name" value="WH-like_DNA-bd_sf"/>
</dbReference>
<keyword evidence="2 5" id="KW-0238">DNA-binding</keyword>
<dbReference type="PANTHER" id="PTHR33204">
    <property type="entry name" value="TRANSCRIPTIONAL REGULATOR, MARR FAMILY"/>
    <property type="match status" value="1"/>
</dbReference>
<evidence type="ECO:0000259" key="4">
    <source>
        <dbReference type="PROSITE" id="PS51118"/>
    </source>
</evidence>
<evidence type="ECO:0000256" key="3">
    <source>
        <dbReference type="ARBA" id="ARBA00023163"/>
    </source>
</evidence>
<dbReference type="SUPFAM" id="SSF46785">
    <property type="entry name" value="Winged helix' DNA-binding domain"/>
    <property type="match status" value="1"/>
</dbReference>
<dbReference type="InterPro" id="IPR002577">
    <property type="entry name" value="HTH_HxlR"/>
</dbReference>
<name>A0A1N6DY86_9BACT</name>
<dbReference type="PANTHER" id="PTHR33204:SF29">
    <property type="entry name" value="TRANSCRIPTIONAL REGULATOR"/>
    <property type="match status" value="1"/>
</dbReference>
<dbReference type="Pfam" id="PF01638">
    <property type="entry name" value="HxlR"/>
    <property type="match status" value="1"/>
</dbReference>
<feature type="domain" description="HTH hxlR-type" evidence="4">
    <location>
        <begin position="12"/>
        <end position="115"/>
    </location>
</feature>
<evidence type="ECO:0000313" key="6">
    <source>
        <dbReference type="Proteomes" id="UP000185003"/>
    </source>
</evidence>
<keyword evidence="1" id="KW-0805">Transcription regulation</keyword>
<reference evidence="6" key="1">
    <citation type="submission" date="2016-11" db="EMBL/GenBank/DDBJ databases">
        <authorList>
            <person name="Varghese N."/>
            <person name="Submissions S."/>
        </authorList>
    </citation>
    <scope>NUCLEOTIDE SEQUENCE [LARGE SCALE GENOMIC DNA]</scope>
    <source>
        <strain evidence="6">DSM 24787</strain>
    </source>
</reference>
<dbReference type="STRING" id="536979.SAMN04488055_1170"/>
<dbReference type="Gene3D" id="1.10.10.10">
    <property type="entry name" value="Winged helix-like DNA-binding domain superfamily/Winged helix DNA-binding domain"/>
    <property type="match status" value="1"/>
</dbReference>
<sequence>MSLITIGPEETCKAKGLAFRDAIDLLSGKWKICILQVLSRGGRRFKDLEEQVWGITPKVLTKELQELEMNFLVMRTVNNTKPVTVSYELTDHAYSTQKVIAALVEFGTAHRKLVKENF</sequence>
<gene>
    <name evidence="5" type="ORF">SAMN04488055_1170</name>
</gene>
<accession>A0A1N6DY86</accession>
<dbReference type="PROSITE" id="PS51118">
    <property type="entry name" value="HTH_HXLR"/>
    <property type="match status" value="1"/>
</dbReference>
<dbReference type="RefSeq" id="WP_074238331.1">
    <property type="nucleotide sequence ID" value="NZ_FSRA01000001.1"/>
</dbReference>
<protein>
    <submittedName>
        <fullName evidence="5">DNA-binding transcriptional regulator, HxlR family</fullName>
    </submittedName>
</protein>
<evidence type="ECO:0000256" key="1">
    <source>
        <dbReference type="ARBA" id="ARBA00023015"/>
    </source>
</evidence>
<keyword evidence="6" id="KW-1185">Reference proteome</keyword>
<proteinExistence type="predicted"/>
<dbReference type="Proteomes" id="UP000185003">
    <property type="component" value="Unassembled WGS sequence"/>
</dbReference>
<keyword evidence="3" id="KW-0804">Transcription</keyword>
<evidence type="ECO:0000256" key="2">
    <source>
        <dbReference type="ARBA" id="ARBA00023125"/>
    </source>
</evidence>
<dbReference type="EMBL" id="FSRA01000001">
    <property type="protein sequence ID" value="SIN75748.1"/>
    <property type="molecule type" value="Genomic_DNA"/>
</dbReference>
<dbReference type="GO" id="GO:0003677">
    <property type="term" value="F:DNA binding"/>
    <property type="evidence" value="ECO:0007669"/>
    <property type="project" value="UniProtKB-KW"/>
</dbReference>
<dbReference type="InterPro" id="IPR036390">
    <property type="entry name" value="WH_DNA-bd_sf"/>
</dbReference>